<evidence type="ECO:0000256" key="3">
    <source>
        <dbReference type="ARBA" id="ARBA00008698"/>
    </source>
</evidence>
<keyword evidence="7 12" id="KW-0808">Transferase</keyword>
<dbReference type="GO" id="GO:0000009">
    <property type="term" value="F:alpha-1,6-mannosyltransferase activity"/>
    <property type="evidence" value="ECO:0007669"/>
    <property type="project" value="InterPro"/>
</dbReference>
<dbReference type="GO" id="GO:0005789">
    <property type="term" value="C:endoplasmic reticulum membrane"/>
    <property type="evidence" value="ECO:0007669"/>
    <property type="project" value="UniProtKB-SubCell"/>
</dbReference>
<dbReference type="EC" id="2.4.1.-" evidence="12"/>
<dbReference type="AlphaFoldDB" id="A0AAD6T4W4"/>
<dbReference type="Pfam" id="PF04188">
    <property type="entry name" value="Mannosyl_trans2"/>
    <property type="match status" value="1"/>
</dbReference>
<feature type="transmembrane region" description="Helical" evidence="12">
    <location>
        <begin position="358"/>
        <end position="376"/>
    </location>
</feature>
<keyword evidence="10 12" id="KW-1133">Transmembrane helix</keyword>
<evidence type="ECO:0000313" key="15">
    <source>
        <dbReference type="Proteomes" id="UP001218188"/>
    </source>
</evidence>
<dbReference type="InterPro" id="IPR001763">
    <property type="entry name" value="Rhodanese-like_dom"/>
</dbReference>
<protein>
    <recommendedName>
        <fullName evidence="4 12">GPI mannosyltransferase 2</fullName>
        <ecNumber evidence="12">2.4.1.-</ecNumber>
    </recommendedName>
</protein>
<feature type="transmembrane region" description="Helical" evidence="12">
    <location>
        <begin position="159"/>
        <end position="188"/>
    </location>
</feature>
<comment type="similarity">
    <text evidence="3 12">Belongs to the PIGV family.</text>
</comment>
<comment type="caution">
    <text evidence="14">The sequence shown here is derived from an EMBL/GenBank/DDBJ whole genome shotgun (WGS) entry which is preliminary data.</text>
</comment>
<comment type="caution">
    <text evidence="12">Lacks conserved residue(s) required for the propagation of feature annotation.</text>
</comment>
<feature type="transmembrane region" description="Helical" evidence="12">
    <location>
        <begin position="119"/>
        <end position="139"/>
    </location>
</feature>
<feature type="transmembrane region" description="Helical" evidence="12">
    <location>
        <begin position="85"/>
        <end position="107"/>
    </location>
</feature>
<evidence type="ECO:0000313" key="14">
    <source>
        <dbReference type="EMBL" id="KAJ7039270.1"/>
    </source>
</evidence>
<evidence type="ECO:0000256" key="5">
    <source>
        <dbReference type="ARBA" id="ARBA00022502"/>
    </source>
</evidence>
<feature type="transmembrane region" description="Helical" evidence="12">
    <location>
        <begin position="200"/>
        <end position="219"/>
    </location>
</feature>
<dbReference type="PANTHER" id="PTHR12468">
    <property type="entry name" value="GPI MANNOSYLTRANSFERASE 2"/>
    <property type="match status" value="1"/>
</dbReference>
<dbReference type="Proteomes" id="UP001218188">
    <property type="component" value="Unassembled WGS sequence"/>
</dbReference>
<dbReference type="InterPro" id="IPR007315">
    <property type="entry name" value="PIG-V/Gpi18"/>
</dbReference>
<evidence type="ECO:0000259" key="13">
    <source>
        <dbReference type="PROSITE" id="PS50206"/>
    </source>
</evidence>
<evidence type="ECO:0000256" key="2">
    <source>
        <dbReference type="ARBA" id="ARBA00004687"/>
    </source>
</evidence>
<comment type="pathway">
    <text evidence="2 12">Glycolipid biosynthesis; glycosylphosphatidylinositol-anchor biosynthesis.</text>
</comment>
<keyword evidence="15" id="KW-1185">Reference proteome</keyword>
<feature type="transmembrane region" description="Helical" evidence="12">
    <location>
        <begin position="300"/>
        <end position="323"/>
    </location>
</feature>
<comment type="subcellular location">
    <subcellularLocation>
        <location evidence="1 12">Endoplasmic reticulum membrane</location>
        <topology evidence="1 12">Multi-pass membrane protein</topology>
    </subcellularLocation>
</comment>
<evidence type="ECO:0000256" key="10">
    <source>
        <dbReference type="ARBA" id="ARBA00022989"/>
    </source>
</evidence>
<evidence type="ECO:0000256" key="11">
    <source>
        <dbReference type="ARBA" id="ARBA00023136"/>
    </source>
</evidence>
<dbReference type="GO" id="GO:0004376">
    <property type="term" value="F:GPI mannosyltransferase activity"/>
    <property type="evidence" value="ECO:0007669"/>
    <property type="project" value="InterPro"/>
</dbReference>
<dbReference type="GO" id="GO:0006506">
    <property type="term" value="P:GPI anchor biosynthetic process"/>
    <property type="evidence" value="ECO:0007669"/>
    <property type="project" value="UniProtKB-KW"/>
</dbReference>
<keyword evidence="6 12" id="KW-0328">Glycosyltransferase</keyword>
<evidence type="ECO:0000256" key="7">
    <source>
        <dbReference type="ARBA" id="ARBA00022679"/>
    </source>
</evidence>
<dbReference type="GO" id="GO:0031501">
    <property type="term" value="C:mannosyltransferase complex"/>
    <property type="evidence" value="ECO:0007669"/>
    <property type="project" value="TreeGrafter"/>
</dbReference>
<sequence length="380" mass="41714">MSHNETNNSTTRTLLALTVVSRLAAAALLLLAPLFSPFDAATPHLLLRWDAIHFLHIARSGYVYEHEWAFLPGPPFLLSLLPNSIVAPTILSLAVACDASLTMYALSLHHLGSPALAKLATILSLLPSSPATLFLAPYTEPFFTYLSYKGMLYCARSRYLAAAVAFTIAAALRSNGFLLSGFVIWGLLIRPVLERKPLPLSSVLNCVVLSALPFTPFIAHNYAAYLAFCTADPPAAWCARRLPLIYSHVQEHYWNSGFLRYWTLEQLPNFLIAAPPLLAISAFSVHQLRRWMKSPAGPAHAFLSPSIAPHAIHALIMSAILLFASHTQIVLRLAAAMPITYWAAAWLLLEHPKLGRAWVAWSVLWGALSVLLWGAFLPPA</sequence>
<dbReference type="PANTHER" id="PTHR12468:SF2">
    <property type="entry name" value="GPI MANNOSYLTRANSFERASE 2"/>
    <property type="match status" value="1"/>
</dbReference>
<dbReference type="EMBL" id="JARJCM010000028">
    <property type="protein sequence ID" value="KAJ7039270.1"/>
    <property type="molecule type" value="Genomic_DNA"/>
</dbReference>
<dbReference type="PROSITE" id="PS50206">
    <property type="entry name" value="RHODANESE_3"/>
    <property type="match status" value="1"/>
</dbReference>
<evidence type="ECO:0000256" key="4">
    <source>
        <dbReference type="ARBA" id="ARBA00013795"/>
    </source>
</evidence>
<comment type="function">
    <text evidence="12">Mannosyltransferase involved in glycosylphosphatidylinositol-anchor biosynthesis.</text>
</comment>
<evidence type="ECO:0000256" key="12">
    <source>
        <dbReference type="RuleBase" id="RU363112"/>
    </source>
</evidence>
<feature type="transmembrane region" description="Helical" evidence="12">
    <location>
        <begin position="329"/>
        <end position="349"/>
    </location>
</feature>
<keyword evidence="11 12" id="KW-0472">Membrane</keyword>
<evidence type="ECO:0000256" key="6">
    <source>
        <dbReference type="ARBA" id="ARBA00022676"/>
    </source>
</evidence>
<proteinExistence type="inferred from homology"/>
<accession>A0AAD6T4W4</accession>
<feature type="domain" description="Rhodanese" evidence="13">
    <location>
        <begin position="152"/>
        <end position="194"/>
    </location>
</feature>
<keyword evidence="9 12" id="KW-0256">Endoplasmic reticulum</keyword>
<evidence type="ECO:0000256" key="9">
    <source>
        <dbReference type="ARBA" id="ARBA00022824"/>
    </source>
</evidence>
<keyword evidence="5 12" id="KW-0337">GPI-anchor biosynthesis</keyword>
<name>A0AAD6T4W4_9AGAR</name>
<evidence type="ECO:0000256" key="8">
    <source>
        <dbReference type="ARBA" id="ARBA00022692"/>
    </source>
</evidence>
<evidence type="ECO:0000256" key="1">
    <source>
        <dbReference type="ARBA" id="ARBA00004477"/>
    </source>
</evidence>
<gene>
    <name evidence="14" type="ORF">C8F04DRAFT_950154</name>
</gene>
<keyword evidence="8 12" id="KW-0812">Transmembrane</keyword>
<reference evidence="14" key="1">
    <citation type="submission" date="2023-03" db="EMBL/GenBank/DDBJ databases">
        <title>Massive genome expansion in bonnet fungi (Mycena s.s.) driven by repeated elements and novel gene families across ecological guilds.</title>
        <authorList>
            <consortium name="Lawrence Berkeley National Laboratory"/>
            <person name="Harder C.B."/>
            <person name="Miyauchi S."/>
            <person name="Viragh M."/>
            <person name="Kuo A."/>
            <person name="Thoen E."/>
            <person name="Andreopoulos B."/>
            <person name="Lu D."/>
            <person name="Skrede I."/>
            <person name="Drula E."/>
            <person name="Henrissat B."/>
            <person name="Morin E."/>
            <person name="Kohler A."/>
            <person name="Barry K."/>
            <person name="LaButti K."/>
            <person name="Morin E."/>
            <person name="Salamov A."/>
            <person name="Lipzen A."/>
            <person name="Mereny Z."/>
            <person name="Hegedus B."/>
            <person name="Baldrian P."/>
            <person name="Stursova M."/>
            <person name="Weitz H."/>
            <person name="Taylor A."/>
            <person name="Grigoriev I.V."/>
            <person name="Nagy L.G."/>
            <person name="Martin F."/>
            <person name="Kauserud H."/>
        </authorList>
    </citation>
    <scope>NUCLEOTIDE SEQUENCE</scope>
    <source>
        <strain evidence="14">CBHHK200</strain>
    </source>
</reference>
<organism evidence="14 15">
    <name type="scientific">Mycena alexandri</name>
    <dbReference type="NCBI Taxonomy" id="1745969"/>
    <lineage>
        <taxon>Eukaryota</taxon>
        <taxon>Fungi</taxon>
        <taxon>Dikarya</taxon>
        <taxon>Basidiomycota</taxon>
        <taxon>Agaricomycotina</taxon>
        <taxon>Agaricomycetes</taxon>
        <taxon>Agaricomycetidae</taxon>
        <taxon>Agaricales</taxon>
        <taxon>Marasmiineae</taxon>
        <taxon>Mycenaceae</taxon>
        <taxon>Mycena</taxon>
    </lineage>
</organism>